<dbReference type="SUPFAM" id="SSF160240">
    <property type="entry name" value="Cation efflux protein cytoplasmic domain-like"/>
    <property type="match status" value="1"/>
</dbReference>
<evidence type="ECO:0000313" key="13">
    <source>
        <dbReference type="Proteomes" id="UP000244223"/>
    </source>
</evidence>
<evidence type="ECO:0000256" key="2">
    <source>
        <dbReference type="ARBA" id="ARBA00010212"/>
    </source>
</evidence>
<dbReference type="RefSeq" id="WP_107864113.1">
    <property type="nucleotide sequence ID" value="NZ_QAON01000001.1"/>
</dbReference>
<evidence type="ECO:0000256" key="8">
    <source>
        <dbReference type="ARBA" id="ARBA00023136"/>
    </source>
</evidence>
<feature type="domain" description="Cation efflux protein cytoplasmic" evidence="11">
    <location>
        <begin position="209"/>
        <end position="286"/>
    </location>
</feature>
<dbReference type="Gene3D" id="1.20.1510.10">
    <property type="entry name" value="Cation efflux protein transmembrane domain"/>
    <property type="match status" value="1"/>
</dbReference>
<dbReference type="InterPro" id="IPR002524">
    <property type="entry name" value="Cation_efflux"/>
</dbReference>
<feature type="domain" description="Cation efflux protein transmembrane" evidence="10">
    <location>
        <begin position="11"/>
        <end position="204"/>
    </location>
</feature>
<accession>A0A2T5J3D1</accession>
<dbReference type="AlphaFoldDB" id="A0A2T5J3D1"/>
<dbReference type="NCBIfam" id="TIGR01297">
    <property type="entry name" value="CDF"/>
    <property type="match status" value="1"/>
</dbReference>
<dbReference type="GO" id="GO:0006882">
    <property type="term" value="P:intracellular zinc ion homeostasis"/>
    <property type="evidence" value="ECO:0007669"/>
    <property type="project" value="TreeGrafter"/>
</dbReference>
<feature type="transmembrane region" description="Helical" evidence="9">
    <location>
        <begin position="115"/>
        <end position="133"/>
    </location>
</feature>
<evidence type="ECO:0000256" key="4">
    <source>
        <dbReference type="ARBA" id="ARBA00022496"/>
    </source>
</evidence>
<keyword evidence="7 9" id="KW-1133">Transmembrane helix</keyword>
<dbReference type="InterPro" id="IPR058533">
    <property type="entry name" value="Cation_efflux_TM"/>
</dbReference>
<protein>
    <submittedName>
        <fullName evidence="12">Cation diffusion facilitator family transporter</fullName>
    </submittedName>
</protein>
<evidence type="ECO:0000256" key="5">
    <source>
        <dbReference type="ARBA" id="ARBA00022692"/>
    </source>
</evidence>
<dbReference type="EMBL" id="QAON01000001">
    <property type="protein sequence ID" value="PTQ91086.1"/>
    <property type="molecule type" value="Genomic_DNA"/>
</dbReference>
<keyword evidence="6" id="KW-0406">Ion transport</keyword>
<dbReference type="Pfam" id="PF16916">
    <property type="entry name" value="ZT_dimer"/>
    <property type="match status" value="1"/>
</dbReference>
<sequence length="295" mass="31870">MSSPNLRPYAWLAIAAALLTLALKTGAYFLTHSVGMLSDALESIVNVAAATMALAMLTIAARPADDDHAFGHTKAEYFSSGVEGALIFLAAIAIIYTAIPRLLHPQPLAQVDLGLMIAILASAINFGVALILLKAGKRYHSITLEADAHHLLTDVWTSVGILLGIGAVVWTGWYVLDPLIAIAVALNIIWTGWQLLRRSVDGLMDVALSEPELDTIKTILSTYEQQYGVHYNALKTRQAGSKKFISFHLLVNGAWSVEQAHALQDQLETAIEAQILGSHVLSHVEPIDAPSTHHY</sequence>
<keyword evidence="6" id="KW-0864">Zinc transport</keyword>
<dbReference type="InterPro" id="IPR027469">
    <property type="entry name" value="Cation_efflux_TMD_sf"/>
</dbReference>
<feature type="transmembrane region" description="Helical" evidence="9">
    <location>
        <begin position="82"/>
        <end position="103"/>
    </location>
</feature>
<evidence type="ECO:0000256" key="9">
    <source>
        <dbReference type="SAM" id="Phobius"/>
    </source>
</evidence>
<dbReference type="PANTHER" id="PTHR43840">
    <property type="entry name" value="MITOCHONDRIAL METAL TRANSPORTER 1-RELATED"/>
    <property type="match status" value="1"/>
</dbReference>
<keyword evidence="4" id="KW-0408">Iron</keyword>
<dbReference type="Pfam" id="PF01545">
    <property type="entry name" value="Cation_efflux"/>
    <property type="match status" value="1"/>
</dbReference>
<evidence type="ECO:0000313" key="12">
    <source>
        <dbReference type="EMBL" id="PTQ91086.1"/>
    </source>
</evidence>
<keyword evidence="6" id="KW-0862">Zinc</keyword>
<keyword evidence="8 9" id="KW-0472">Membrane</keyword>
<evidence type="ECO:0000259" key="10">
    <source>
        <dbReference type="Pfam" id="PF01545"/>
    </source>
</evidence>
<reference evidence="12 13" key="1">
    <citation type="submission" date="2018-04" db="EMBL/GenBank/DDBJ databases">
        <title>Genomic Encyclopedia of Archaeal and Bacterial Type Strains, Phase II (KMG-II): from individual species to whole genera.</title>
        <authorList>
            <person name="Goeker M."/>
        </authorList>
    </citation>
    <scope>NUCLEOTIDE SEQUENCE [LARGE SCALE GENOMIC DNA]</scope>
    <source>
        <strain evidence="12 13">DSM 5822</strain>
    </source>
</reference>
<dbReference type="InterPro" id="IPR027470">
    <property type="entry name" value="Cation_efflux_CTD"/>
</dbReference>
<dbReference type="PANTHER" id="PTHR43840:SF15">
    <property type="entry name" value="MITOCHONDRIAL METAL TRANSPORTER 1-RELATED"/>
    <property type="match status" value="1"/>
</dbReference>
<feature type="transmembrane region" description="Helical" evidence="9">
    <location>
        <begin position="179"/>
        <end position="196"/>
    </location>
</feature>
<dbReference type="GO" id="GO:0015086">
    <property type="term" value="F:cadmium ion transmembrane transporter activity"/>
    <property type="evidence" value="ECO:0007669"/>
    <property type="project" value="TreeGrafter"/>
</dbReference>
<feature type="transmembrane region" description="Helical" evidence="9">
    <location>
        <begin position="43"/>
        <end position="61"/>
    </location>
</feature>
<evidence type="ECO:0000256" key="7">
    <source>
        <dbReference type="ARBA" id="ARBA00022989"/>
    </source>
</evidence>
<dbReference type="GO" id="GO:0005886">
    <property type="term" value="C:plasma membrane"/>
    <property type="evidence" value="ECO:0007669"/>
    <property type="project" value="TreeGrafter"/>
</dbReference>
<feature type="transmembrane region" description="Helical" evidence="9">
    <location>
        <begin position="154"/>
        <end position="173"/>
    </location>
</feature>
<comment type="subcellular location">
    <subcellularLocation>
        <location evidence="1">Membrane</location>
        <topology evidence="1">Multi-pass membrane protein</topology>
    </subcellularLocation>
</comment>
<dbReference type="InterPro" id="IPR036837">
    <property type="entry name" value="Cation_efflux_CTD_sf"/>
</dbReference>
<evidence type="ECO:0000256" key="6">
    <source>
        <dbReference type="ARBA" id="ARBA00022906"/>
    </source>
</evidence>
<comment type="similarity">
    <text evidence="2">Belongs to the cation diffusion facilitator (CDF) transporter (TC 2.A.4) family. FieF subfamily.</text>
</comment>
<dbReference type="SUPFAM" id="SSF161111">
    <property type="entry name" value="Cation efflux protein transmembrane domain-like"/>
    <property type="match status" value="1"/>
</dbReference>
<keyword evidence="4" id="KW-0410">Iron transport</keyword>
<dbReference type="GO" id="GO:0015341">
    <property type="term" value="F:zinc efflux antiporter activity"/>
    <property type="evidence" value="ECO:0007669"/>
    <property type="project" value="TreeGrafter"/>
</dbReference>
<organism evidence="12 13">
    <name type="scientific">Agitococcus lubricus</name>
    <dbReference type="NCBI Taxonomy" id="1077255"/>
    <lineage>
        <taxon>Bacteria</taxon>
        <taxon>Pseudomonadati</taxon>
        <taxon>Pseudomonadota</taxon>
        <taxon>Gammaproteobacteria</taxon>
        <taxon>Moraxellales</taxon>
        <taxon>Moraxellaceae</taxon>
        <taxon>Agitococcus</taxon>
    </lineage>
</organism>
<dbReference type="Gene3D" id="3.30.70.1350">
    <property type="entry name" value="Cation efflux protein, cytoplasmic domain"/>
    <property type="match status" value="1"/>
</dbReference>
<dbReference type="OrthoDB" id="9806522at2"/>
<evidence type="ECO:0000259" key="11">
    <source>
        <dbReference type="Pfam" id="PF16916"/>
    </source>
</evidence>
<name>A0A2T5J3D1_9GAMM</name>
<keyword evidence="5 9" id="KW-0812">Transmembrane</keyword>
<evidence type="ECO:0000256" key="1">
    <source>
        <dbReference type="ARBA" id="ARBA00004141"/>
    </source>
</evidence>
<keyword evidence="3" id="KW-0813">Transport</keyword>
<proteinExistence type="inferred from homology"/>
<comment type="caution">
    <text evidence="12">The sequence shown here is derived from an EMBL/GenBank/DDBJ whole genome shotgun (WGS) entry which is preliminary data.</text>
</comment>
<dbReference type="GO" id="GO:0015093">
    <property type="term" value="F:ferrous iron transmembrane transporter activity"/>
    <property type="evidence" value="ECO:0007669"/>
    <property type="project" value="TreeGrafter"/>
</dbReference>
<dbReference type="InterPro" id="IPR050291">
    <property type="entry name" value="CDF_Transporter"/>
</dbReference>
<keyword evidence="13" id="KW-1185">Reference proteome</keyword>
<evidence type="ECO:0000256" key="3">
    <source>
        <dbReference type="ARBA" id="ARBA00022448"/>
    </source>
</evidence>
<gene>
    <name evidence="12" type="ORF">C8N29_101158</name>
</gene>
<dbReference type="Proteomes" id="UP000244223">
    <property type="component" value="Unassembled WGS sequence"/>
</dbReference>